<sequence length="32" mass="3607">MIIWLTHFILVPSSLIASITISQWTAISAEYT</sequence>
<reference evidence="1" key="1">
    <citation type="submission" date="2018-05" db="EMBL/GenBank/DDBJ databases">
        <authorList>
            <person name="Lanie J.A."/>
            <person name="Ng W.-L."/>
            <person name="Kazmierczak K.M."/>
            <person name="Andrzejewski T.M."/>
            <person name="Davidsen T.M."/>
            <person name="Wayne K.J."/>
            <person name="Tettelin H."/>
            <person name="Glass J.I."/>
            <person name="Rusch D."/>
            <person name="Podicherti R."/>
            <person name="Tsui H.-C.T."/>
            <person name="Winkler M.E."/>
        </authorList>
    </citation>
    <scope>NUCLEOTIDE SEQUENCE</scope>
</reference>
<dbReference type="EMBL" id="UINC01211193">
    <property type="protein sequence ID" value="SVE34989.1"/>
    <property type="molecule type" value="Genomic_DNA"/>
</dbReference>
<evidence type="ECO:0000313" key="1">
    <source>
        <dbReference type="EMBL" id="SVE34989.1"/>
    </source>
</evidence>
<dbReference type="AlphaFoldDB" id="A0A383CSF9"/>
<name>A0A383CSF9_9ZZZZ</name>
<feature type="non-terminal residue" evidence="1">
    <location>
        <position position="32"/>
    </location>
</feature>
<protein>
    <submittedName>
        <fullName evidence="1">Uncharacterized protein</fullName>
    </submittedName>
</protein>
<organism evidence="1">
    <name type="scientific">marine metagenome</name>
    <dbReference type="NCBI Taxonomy" id="408172"/>
    <lineage>
        <taxon>unclassified sequences</taxon>
        <taxon>metagenomes</taxon>
        <taxon>ecological metagenomes</taxon>
    </lineage>
</organism>
<accession>A0A383CSF9</accession>
<proteinExistence type="predicted"/>
<gene>
    <name evidence="1" type="ORF">METZ01_LOCUS487843</name>
</gene>